<comment type="subcellular location">
    <subcellularLocation>
        <location evidence="1">Cytoplasm</location>
        <location evidence="1">Cytoskeleton</location>
        <location evidence="1">Flagellum axoneme</location>
    </subcellularLocation>
    <subcellularLocation>
        <location evidence="8">Cytoplasm</location>
        <location evidence="8">Cytoskeleton</location>
        <location evidence="8">Flagellum basal body</location>
    </subcellularLocation>
</comment>
<dbReference type="Pfam" id="PF14772">
    <property type="entry name" value="NYD-SP28"/>
    <property type="match status" value="1"/>
</dbReference>
<evidence type="ECO:0000256" key="7">
    <source>
        <dbReference type="ARBA" id="ARBA00023273"/>
    </source>
</evidence>
<protein>
    <recommendedName>
        <fullName evidence="10">Dynein regulatory complex subunit 2</fullName>
    </recommendedName>
</protein>
<evidence type="ECO:0000256" key="12">
    <source>
        <dbReference type="SAM" id="Coils"/>
    </source>
</evidence>
<dbReference type="GO" id="GO:0005858">
    <property type="term" value="C:axonemal dynein complex"/>
    <property type="evidence" value="ECO:0007669"/>
    <property type="project" value="InterPro"/>
</dbReference>
<gene>
    <name evidence="16" type="ORF">LGLO00237_LOCUS33860</name>
</gene>
<dbReference type="Pfam" id="PF14775">
    <property type="entry name" value="NYD-SP28_assoc"/>
    <property type="match status" value="1"/>
</dbReference>
<evidence type="ECO:0000259" key="15">
    <source>
        <dbReference type="Pfam" id="PF14775"/>
    </source>
</evidence>
<proteinExistence type="inferred from homology"/>
<evidence type="ECO:0000256" key="10">
    <source>
        <dbReference type="ARBA" id="ARBA00040899"/>
    </source>
</evidence>
<keyword evidence="5" id="KW-0969">Cilium</keyword>
<keyword evidence="6" id="KW-0206">Cytoskeleton</keyword>
<evidence type="ECO:0000256" key="5">
    <source>
        <dbReference type="ARBA" id="ARBA00023069"/>
    </source>
</evidence>
<keyword evidence="4 12" id="KW-0175">Coiled coil</keyword>
<feature type="domain" description="Dynein regulatory complex protein 1/2 N-terminal" evidence="14">
    <location>
        <begin position="46"/>
        <end position="130"/>
    </location>
</feature>
<dbReference type="GO" id="GO:0070286">
    <property type="term" value="P:axonemal dynein complex assembly"/>
    <property type="evidence" value="ECO:0007669"/>
    <property type="project" value="InterPro"/>
</dbReference>
<comment type="similarity">
    <text evidence="9">Belongs to the DRC2 family.</text>
</comment>
<keyword evidence="7" id="KW-0966">Cell projection</keyword>
<evidence type="ECO:0000256" key="4">
    <source>
        <dbReference type="ARBA" id="ARBA00023054"/>
    </source>
</evidence>
<keyword evidence="2" id="KW-0963">Cytoplasm</keyword>
<evidence type="ECO:0000256" key="1">
    <source>
        <dbReference type="ARBA" id="ARBA00004611"/>
    </source>
</evidence>
<evidence type="ECO:0000256" key="9">
    <source>
        <dbReference type="ARBA" id="ARBA00038424"/>
    </source>
</evidence>
<evidence type="ECO:0000256" key="2">
    <source>
        <dbReference type="ARBA" id="ARBA00022490"/>
    </source>
</evidence>
<comment type="function">
    <text evidence="11">Component of the nexin-dynein regulatory complex (N-DRC), a key regulator of ciliary/flagellar motility which maintains the alignment and integrity of the distal axoneme and regulates microtubule sliding in motile axonemes. Plays a critical role in the assembly of N-DRC and also stabilizes the assembly of multiple inner dynein arms and radial spokes. Coassembles with DRC1 to form a central scaffold needed for assembly of the N-DRC and its attachment to the outer doublet microtubules.</text>
</comment>
<feature type="domain" description="Dynein regulatory complex protein 1 C-terminal" evidence="15">
    <location>
        <begin position="403"/>
        <end position="456"/>
    </location>
</feature>
<evidence type="ECO:0000256" key="11">
    <source>
        <dbReference type="ARBA" id="ARBA00045865"/>
    </source>
</evidence>
<dbReference type="InterPro" id="IPR039750">
    <property type="entry name" value="DRC1/DRC2"/>
</dbReference>
<dbReference type="PANTHER" id="PTHR21625:SF0">
    <property type="entry name" value="DYNEIN REGULATORY COMPLEX SUBUNIT 2"/>
    <property type="match status" value="1"/>
</dbReference>
<evidence type="ECO:0000259" key="14">
    <source>
        <dbReference type="Pfam" id="PF14772"/>
    </source>
</evidence>
<name>A0A7S3ZFW3_9EUKA</name>
<dbReference type="EMBL" id="HBIV01048779">
    <property type="protein sequence ID" value="CAE0682072.1"/>
    <property type="molecule type" value="Transcribed_RNA"/>
</dbReference>
<sequence length="538" mass="62733">MGRGGAKLGKPLKGRNPVVQSEKKEAGSAMPSNVNFDQIKGVWDRQAGRLKEIISREEANARVNQRLVTTLMRTQMRKEKLADLKDEVSIIAQEHQREMDRKDTVVQTMLGRLTEVEDQFLVLQRSHTQKLGVLNMMHKTKIRQLEAEFERDLKILKNEFNEERIYVETSHERMKKELKAIITAVESKNTQNIENKRTTHEFMREEIKNKSDEQINELRINLENKIDDLEKQFDDAHDAYMSKTKDNNKEFKKLQERDREFTQDNKRMKRKINKLQRDLRNKKNDIEMNRKECTGRNKILKEQRDMIAQHCRDLKKRMAKFREMEKKRLIELTVKSRKALKKNEGNVSQAERILKLMEAARKMETEREKVLPFYDSTLVDAKERELASKQGEEFFADMKSAGLKNVAKSKDMVEWNALENFHKKYNKVLLDKLAIEQEKLRLQSENQELRGVLQKVLAHAEATFLRVQDLISRVHSIKYLDGIAVTADAVDGPNSLLIINGRTDRPMAKVKRVGKPVSVEATQIVAGYAKQAGRRSRA</sequence>
<keyword evidence="3" id="KW-0282">Flagellum</keyword>
<dbReference type="GO" id="GO:0060285">
    <property type="term" value="P:cilium-dependent cell motility"/>
    <property type="evidence" value="ECO:0007669"/>
    <property type="project" value="TreeGrafter"/>
</dbReference>
<evidence type="ECO:0000256" key="13">
    <source>
        <dbReference type="SAM" id="MobiDB-lite"/>
    </source>
</evidence>
<feature type="coiled-coil region" evidence="12">
    <location>
        <begin position="193"/>
        <end position="292"/>
    </location>
</feature>
<dbReference type="GO" id="GO:0003352">
    <property type="term" value="P:regulation of cilium movement"/>
    <property type="evidence" value="ECO:0007669"/>
    <property type="project" value="TreeGrafter"/>
</dbReference>
<accession>A0A7S3ZFW3</accession>
<evidence type="ECO:0000256" key="6">
    <source>
        <dbReference type="ARBA" id="ARBA00023212"/>
    </source>
</evidence>
<evidence type="ECO:0000256" key="8">
    <source>
        <dbReference type="ARBA" id="ARBA00037841"/>
    </source>
</evidence>
<organism evidence="16">
    <name type="scientific">Lotharella globosa</name>
    <dbReference type="NCBI Taxonomy" id="91324"/>
    <lineage>
        <taxon>Eukaryota</taxon>
        <taxon>Sar</taxon>
        <taxon>Rhizaria</taxon>
        <taxon>Cercozoa</taxon>
        <taxon>Chlorarachniophyceae</taxon>
        <taxon>Lotharella</taxon>
    </lineage>
</organism>
<dbReference type="InterPro" id="IPR029440">
    <property type="entry name" value="DRC1_C"/>
</dbReference>
<evidence type="ECO:0000256" key="3">
    <source>
        <dbReference type="ARBA" id="ARBA00022846"/>
    </source>
</evidence>
<evidence type="ECO:0000313" key="16">
    <source>
        <dbReference type="EMBL" id="CAE0682072.1"/>
    </source>
</evidence>
<reference evidence="16" key="1">
    <citation type="submission" date="2021-01" db="EMBL/GenBank/DDBJ databases">
        <authorList>
            <person name="Corre E."/>
            <person name="Pelletier E."/>
            <person name="Niang G."/>
            <person name="Scheremetjew M."/>
            <person name="Finn R."/>
            <person name="Kale V."/>
            <person name="Holt S."/>
            <person name="Cochrane G."/>
            <person name="Meng A."/>
            <person name="Brown T."/>
            <person name="Cohen L."/>
        </authorList>
    </citation>
    <scope>NUCLEOTIDE SEQUENCE</scope>
    <source>
        <strain evidence="16">CCCM811</strain>
    </source>
</reference>
<dbReference type="PANTHER" id="PTHR21625">
    <property type="entry name" value="NYD-SP28 PROTEIN"/>
    <property type="match status" value="1"/>
</dbReference>
<dbReference type="InterPro" id="IPR039505">
    <property type="entry name" value="DRC1/2_N"/>
</dbReference>
<feature type="region of interest" description="Disordered" evidence="13">
    <location>
        <begin position="1"/>
        <end position="31"/>
    </location>
</feature>
<dbReference type="AlphaFoldDB" id="A0A7S3ZFW3"/>